<feature type="non-terminal residue" evidence="2">
    <location>
        <position position="394"/>
    </location>
</feature>
<keyword evidence="3" id="KW-1185">Reference proteome</keyword>
<dbReference type="OrthoDB" id="5809444at2759"/>
<dbReference type="AlphaFoldDB" id="A0A443RXG1"/>
<comment type="caution">
    <text evidence="2">The sequence shown here is derived from an EMBL/GenBank/DDBJ whole genome shotgun (WGS) entry which is preliminary data.</text>
</comment>
<dbReference type="InterPro" id="IPR036941">
    <property type="entry name" value="Rcpt_L-dom_sf"/>
</dbReference>
<dbReference type="Gene3D" id="2.60.40.10">
    <property type="entry name" value="Immunoglobulins"/>
    <property type="match status" value="2"/>
</dbReference>
<protein>
    <submittedName>
        <fullName evidence="2">Insulin-like peptide receptor</fullName>
    </submittedName>
</protein>
<feature type="region of interest" description="Disordered" evidence="1">
    <location>
        <begin position="322"/>
        <end position="357"/>
    </location>
</feature>
<dbReference type="STRING" id="299467.A0A443RXG1"/>
<dbReference type="EMBL" id="NCKV01020407">
    <property type="protein sequence ID" value="RWS20057.1"/>
    <property type="molecule type" value="Genomic_DNA"/>
</dbReference>
<evidence type="ECO:0000256" key="1">
    <source>
        <dbReference type="SAM" id="MobiDB-lite"/>
    </source>
</evidence>
<organism evidence="2 3">
    <name type="scientific">Leptotrombidium deliense</name>
    <dbReference type="NCBI Taxonomy" id="299467"/>
    <lineage>
        <taxon>Eukaryota</taxon>
        <taxon>Metazoa</taxon>
        <taxon>Ecdysozoa</taxon>
        <taxon>Arthropoda</taxon>
        <taxon>Chelicerata</taxon>
        <taxon>Arachnida</taxon>
        <taxon>Acari</taxon>
        <taxon>Acariformes</taxon>
        <taxon>Trombidiformes</taxon>
        <taxon>Prostigmata</taxon>
        <taxon>Anystina</taxon>
        <taxon>Parasitengona</taxon>
        <taxon>Trombiculoidea</taxon>
        <taxon>Trombiculidae</taxon>
        <taxon>Leptotrombidium</taxon>
    </lineage>
</organism>
<evidence type="ECO:0000313" key="2">
    <source>
        <dbReference type="EMBL" id="RWS20057.1"/>
    </source>
</evidence>
<dbReference type="SUPFAM" id="SSF49265">
    <property type="entry name" value="Fibronectin type III"/>
    <property type="match status" value="2"/>
</dbReference>
<dbReference type="SUPFAM" id="SSF52058">
    <property type="entry name" value="L domain-like"/>
    <property type="match status" value="1"/>
</dbReference>
<dbReference type="Proteomes" id="UP000288716">
    <property type="component" value="Unassembled WGS sequence"/>
</dbReference>
<dbReference type="Gene3D" id="3.80.20.20">
    <property type="entry name" value="Receptor L-domain"/>
    <property type="match status" value="1"/>
</dbReference>
<dbReference type="InterPro" id="IPR013783">
    <property type="entry name" value="Ig-like_fold"/>
</dbReference>
<proteinExistence type="predicted"/>
<dbReference type="CDD" id="cd00063">
    <property type="entry name" value="FN3"/>
    <property type="match status" value="1"/>
</dbReference>
<dbReference type="VEuPathDB" id="VectorBase:LDEU011983"/>
<dbReference type="InterPro" id="IPR003961">
    <property type="entry name" value="FN3_dom"/>
</dbReference>
<dbReference type="InterPro" id="IPR036116">
    <property type="entry name" value="FN3_sf"/>
</dbReference>
<accession>A0A443RXG1</accession>
<feature type="non-terminal residue" evidence="2">
    <location>
        <position position="1"/>
    </location>
</feature>
<evidence type="ECO:0000313" key="3">
    <source>
        <dbReference type="Proteomes" id="UP000288716"/>
    </source>
</evidence>
<name>A0A443RXG1_9ACAR</name>
<feature type="compositionally biased region" description="Low complexity" evidence="1">
    <location>
        <begin position="340"/>
        <end position="353"/>
    </location>
</feature>
<gene>
    <name evidence="2" type="ORF">B4U80_12164</name>
</gene>
<keyword evidence="2" id="KW-0675">Receptor</keyword>
<reference evidence="2 3" key="1">
    <citation type="journal article" date="2018" name="Gigascience">
        <title>Genomes of trombidid mites reveal novel predicted allergens and laterally-transferred genes associated with secondary metabolism.</title>
        <authorList>
            <person name="Dong X."/>
            <person name="Chaisiri K."/>
            <person name="Xia D."/>
            <person name="Armstrong S.D."/>
            <person name="Fang Y."/>
            <person name="Donnelly M.J."/>
            <person name="Kadowaki T."/>
            <person name="McGarry J.W."/>
            <person name="Darby A.C."/>
            <person name="Makepeace B.L."/>
        </authorList>
    </citation>
    <scope>NUCLEOTIDE SEQUENCE [LARGE SCALE GENOMIC DNA]</scope>
    <source>
        <strain evidence="2">UoL-UT</strain>
    </source>
</reference>
<sequence length="394" mass="45505">IFDNENLQELFPFDQMDPRSKLVIESGRIFFHLNPKLCLKHIDELNNHTIMREYSGGKKWSDYDVSPHSNGEKVPCEVSKLHVEVFERSRTAEVKFDNFMRNMTDRRTLLGYLIFYKEAPARNVTMYDGRDACGSSEWDSIDYAIDTTTEDQEPYESTIVTQLQPFTQYALFIRTYTMIGQKKGAISDIIYFTTMPSQPMPPVNVISSAKGTNEIEITWNPPKKPNGNLTHYIVRVYGEPDLNLDRNYCEEPLTYSKPNWTIPEPIHHESLFTSETRFLDGKTCCSCKKSKGENLDRIEREQREIKELQDHIINKIYVKNDNDIDEDDDEGTTNKRKRSVPTTTVQQSLSSSTAKDYSDDTVTVINSTSVSNGTSKDTNDNRVHYFEYIVDKPN</sequence>